<dbReference type="InterPro" id="IPR029056">
    <property type="entry name" value="Ribokinase-like"/>
</dbReference>
<keyword evidence="1" id="KW-0963">Cytoplasm</keyword>
<accession>A0B8G9</accession>
<dbReference type="EC" id="2.7.1.147" evidence="7"/>
<name>A0B8G9_METTP</name>
<dbReference type="PANTHER" id="PTHR21208:SF1">
    <property type="entry name" value="ADP-DEPENDENT GLUCOKINASE"/>
    <property type="match status" value="1"/>
</dbReference>
<dbReference type="AlphaFoldDB" id="A0B8G9"/>
<dbReference type="HOGENOM" id="CLU_046643_0_0_2"/>
<keyword evidence="2 7" id="KW-0808">Transferase</keyword>
<evidence type="ECO:0000256" key="4">
    <source>
        <dbReference type="ARBA" id="ARBA00022777"/>
    </source>
</evidence>
<keyword evidence="6" id="KW-0324">Glycolysis</keyword>
<keyword evidence="4 7" id="KW-0418">Kinase</keyword>
<dbReference type="SUPFAM" id="SSF53613">
    <property type="entry name" value="Ribokinase-like"/>
    <property type="match status" value="1"/>
</dbReference>
<keyword evidence="8" id="KW-1185">Reference proteome</keyword>
<sequence>MLCAFNVNIDCVHTITGEEIEMLFRDLCPLLRSLEIPSGITSLSDLAISILHHMGHGTGSELIIEGEKVADEIASLFNWEIRMGGNAGNIANVLAALGAEPVVNVPSLTPRQASLFHHAVRVPVMGGGVSLTDPVHASKDGQELRHFVIQYRSGECVDTPSGRIMAPRENRIIATFDPLNRMMHINPAFRAFLGRPDPAVKGVVLSGFHLVPYELHREIFEERLGLMRWWLDTRYSHAEMGSFEREEVMRFLLEILEVDSIGMNEDELSMLADSGENWEDIAGAAEQIQEEFGIPRVCVHTREFTVSISPDPVKEIAALEMGAEIAGRLAATGSIDRSANLGVSDEGRRAVEDLLRAGGRRAGLGAFRENDGSSVCVHPSFVASDPVTTVGLGDALTAATLYTLLK</sequence>
<dbReference type="Proteomes" id="UP000000674">
    <property type="component" value="Chromosome"/>
</dbReference>
<evidence type="ECO:0000256" key="5">
    <source>
        <dbReference type="ARBA" id="ARBA00022842"/>
    </source>
</evidence>
<dbReference type="InterPro" id="IPR007666">
    <property type="entry name" value="ADP_PFK/GK"/>
</dbReference>
<dbReference type="PROSITE" id="PS51255">
    <property type="entry name" value="ADPK"/>
    <property type="match status" value="1"/>
</dbReference>
<evidence type="ECO:0000313" key="7">
    <source>
        <dbReference type="EMBL" id="ABK14993.1"/>
    </source>
</evidence>
<organism evidence="7 8">
    <name type="scientific">Methanothrix thermoacetophila (strain DSM 6194 / JCM 14653 / NBRC 101360 / PT)</name>
    <name type="common">Methanosaeta thermophila</name>
    <dbReference type="NCBI Taxonomy" id="349307"/>
    <lineage>
        <taxon>Archaea</taxon>
        <taxon>Methanobacteriati</taxon>
        <taxon>Methanobacteriota</taxon>
        <taxon>Stenosarchaea group</taxon>
        <taxon>Methanomicrobia</taxon>
        <taxon>Methanotrichales</taxon>
        <taxon>Methanotrichaceae</taxon>
        <taxon>Methanothrix</taxon>
    </lineage>
</organism>
<dbReference type="GO" id="GO:0006096">
    <property type="term" value="P:glycolytic process"/>
    <property type="evidence" value="ECO:0007669"/>
    <property type="project" value="UniProtKB-KW"/>
</dbReference>
<gene>
    <name evidence="7" type="ordered locus">Mthe_1214</name>
</gene>
<dbReference type="KEGG" id="mtp:Mthe_1214"/>
<dbReference type="PANTHER" id="PTHR21208">
    <property type="entry name" value="ADP-DEPENDENT GLUCOKINASE"/>
    <property type="match status" value="1"/>
</dbReference>
<evidence type="ECO:0000256" key="1">
    <source>
        <dbReference type="ARBA" id="ARBA00022490"/>
    </source>
</evidence>
<dbReference type="EMBL" id="CP000477">
    <property type="protein sequence ID" value="ABK14993.1"/>
    <property type="molecule type" value="Genomic_DNA"/>
</dbReference>
<evidence type="ECO:0000313" key="8">
    <source>
        <dbReference type="Proteomes" id="UP000000674"/>
    </source>
</evidence>
<evidence type="ECO:0000256" key="6">
    <source>
        <dbReference type="ARBA" id="ARBA00023152"/>
    </source>
</evidence>
<dbReference type="Pfam" id="PF04587">
    <property type="entry name" value="ADP_PFK_GK"/>
    <property type="match status" value="1"/>
</dbReference>
<dbReference type="STRING" id="349307.Mthe_1214"/>
<keyword evidence="5" id="KW-0460">Magnesium</keyword>
<reference evidence="7 8" key="1">
    <citation type="submission" date="2006-10" db="EMBL/GenBank/DDBJ databases">
        <title>Complete sequence of Methanosaeta thermophila PT.</title>
        <authorList>
            <consortium name="US DOE Joint Genome Institute"/>
            <person name="Copeland A."/>
            <person name="Lucas S."/>
            <person name="Lapidus A."/>
            <person name="Barry K."/>
            <person name="Detter J.C."/>
            <person name="Glavina del Rio T."/>
            <person name="Hammon N."/>
            <person name="Israni S."/>
            <person name="Pitluck S."/>
            <person name="Chain P."/>
            <person name="Malfatti S."/>
            <person name="Shin M."/>
            <person name="Vergez L."/>
            <person name="Schmutz J."/>
            <person name="Larimer F."/>
            <person name="Land M."/>
            <person name="Hauser L."/>
            <person name="Kyrpides N."/>
            <person name="Kim E."/>
            <person name="Smith K.S."/>
            <person name="Ingram-Smith C."/>
            <person name="Richardson P."/>
        </authorList>
    </citation>
    <scope>NUCLEOTIDE SEQUENCE [LARGE SCALE GENOMIC DNA]</scope>
    <source>
        <strain evidence="8">DSM 6194 / JCM 14653 / NBRC 101360 / PT</strain>
    </source>
</reference>
<evidence type="ECO:0000256" key="2">
    <source>
        <dbReference type="ARBA" id="ARBA00022679"/>
    </source>
</evidence>
<keyword evidence="3" id="KW-0479">Metal-binding</keyword>
<dbReference type="NCBIfam" id="NF010642">
    <property type="entry name" value="PRK14039.1"/>
    <property type="match status" value="1"/>
</dbReference>
<dbReference type="Gene3D" id="3.30.1110.20">
    <property type="match status" value="1"/>
</dbReference>
<dbReference type="GO" id="GO:0043843">
    <property type="term" value="F:ADP-specific glucokinase activity"/>
    <property type="evidence" value="ECO:0007669"/>
    <property type="project" value="UniProtKB-EC"/>
</dbReference>
<protein>
    <submittedName>
        <fullName evidence="7">ADP-dependent glucokinase</fullName>
        <ecNumber evidence="7">2.7.1.147</ecNumber>
    </submittedName>
</protein>
<dbReference type="GO" id="GO:0046872">
    <property type="term" value="F:metal ion binding"/>
    <property type="evidence" value="ECO:0007669"/>
    <property type="project" value="UniProtKB-KW"/>
</dbReference>
<evidence type="ECO:0000256" key="3">
    <source>
        <dbReference type="ARBA" id="ARBA00022723"/>
    </source>
</evidence>
<proteinExistence type="predicted"/>
<dbReference type="Gene3D" id="3.40.1190.20">
    <property type="match status" value="1"/>
</dbReference>